<feature type="transmembrane region" description="Helical" evidence="1">
    <location>
        <begin position="6"/>
        <end position="25"/>
    </location>
</feature>
<evidence type="ECO:0000256" key="1">
    <source>
        <dbReference type="SAM" id="Phobius"/>
    </source>
</evidence>
<keyword evidence="1" id="KW-0812">Transmembrane</keyword>
<evidence type="ECO:0000313" key="3">
    <source>
        <dbReference type="Proteomes" id="UP000075663"/>
    </source>
</evidence>
<keyword evidence="1" id="KW-1133">Transmembrane helix</keyword>
<dbReference type="RefSeq" id="WP_062303442.1">
    <property type="nucleotide sequence ID" value="NZ_LRPB01000049.1"/>
</dbReference>
<keyword evidence="1" id="KW-0472">Membrane</keyword>
<comment type="caution">
    <text evidence="2">The sequence shown here is derived from an EMBL/GenBank/DDBJ whole genome shotgun (WGS) entry which is preliminary data.</text>
</comment>
<gene>
    <name evidence="2" type="ORF">AWW67_13195</name>
</gene>
<evidence type="ECO:0000313" key="2">
    <source>
        <dbReference type="EMBL" id="KYG79326.1"/>
    </source>
</evidence>
<sequence length="157" mass="18181">MLKAIPWTQLAIAFTLLAAAYYLYIAWKYYPKEIKTYLGMDTIKRLLGIKGQKVKTTSVILTEEQFVEAYRKIEQLLYEVRQKLLPKAEGSKKKLLQLLALHLGNFQGMVVPAFRLTISRELIKIASQRNIALQEIELEEFWKNLITAYQASKDPSK</sequence>
<organism evidence="2 3">
    <name type="scientific">Roseivirga seohaensis</name>
    <dbReference type="NCBI Taxonomy" id="1914963"/>
    <lineage>
        <taxon>Bacteria</taxon>
        <taxon>Pseudomonadati</taxon>
        <taxon>Bacteroidota</taxon>
        <taxon>Cytophagia</taxon>
        <taxon>Cytophagales</taxon>
        <taxon>Roseivirgaceae</taxon>
        <taxon>Roseivirga</taxon>
    </lineage>
</organism>
<dbReference type="STRING" id="1914963.AWW67_13195"/>
<protein>
    <submittedName>
        <fullName evidence="2">Uncharacterized protein</fullName>
    </submittedName>
</protein>
<proteinExistence type="predicted"/>
<dbReference type="Proteomes" id="UP000075663">
    <property type="component" value="Unassembled WGS sequence"/>
</dbReference>
<accession>A0A150XKS8</accession>
<name>A0A150XKS8_9BACT</name>
<dbReference type="AlphaFoldDB" id="A0A150XKS8"/>
<reference evidence="2 3" key="1">
    <citation type="submission" date="2016-01" db="EMBL/GenBank/DDBJ databases">
        <title>Genome sequencing of Roseivirga seohaensis SW-152.</title>
        <authorList>
            <person name="Selvaratnam C."/>
            <person name="Thevarajoo S."/>
            <person name="Goh K.M."/>
            <person name="Ee R."/>
            <person name="Chan K.-G."/>
            <person name="Chong C.S."/>
        </authorList>
    </citation>
    <scope>NUCLEOTIDE SEQUENCE [LARGE SCALE GENOMIC DNA]</scope>
    <source>
        <strain evidence="2 3">SW-152</strain>
    </source>
</reference>
<dbReference type="EMBL" id="LRPB01000049">
    <property type="protein sequence ID" value="KYG79326.1"/>
    <property type="molecule type" value="Genomic_DNA"/>
</dbReference>